<dbReference type="AlphaFoldDB" id="A0A9W9M782"/>
<dbReference type="RefSeq" id="XP_058304408.1">
    <property type="nucleotide sequence ID" value="XM_058457509.1"/>
</dbReference>
<dbReference type="Pfam" id="PF03358">
    <property type="entry name" value="FMN_red"/>
    <property type="match status" value="1"/>
</dbReference>
<dbReference type="InterPro" id="IPR050712">
    <property type="entry name" value="NAD(P)H-dep_reductase"/>
</dbReference>
<reference evidence="2" key="1">
    <citation type="submission" date="2022-12" db="EMBL/GenBank/DDBJ databases">
        <authorList>
            <person name="Petersen C."/>
        </authorList>
    </citation>
    <scope>NUCLEOTIDE SEQUENCE</scope>
    <source>
        <strain evidence="2">IBT 15544</strain>
    </source>
</reference>
<dbReference type="PANTHER" id="PTHR30543">
    <property type="entry name" value="CHROMATE REDUCTASE"/>
    <property type="match status" value="1"/>
</dbReference>
<dbReference type="GeneID" id="83184810"/>
<dbReference type="GO" id="GO:0005829">
    <property type="term" value="C:cytosol"/>
    <property type="evidence" value="ECO:0007669"/>
    <property type="project" value="TreeGrafter"/>
</dbReference>
<organism evidence="2 3">
    <name type="scientific">Penicillium cinerascens</name>
    <dbReference type="NCBI Taxonomy" id="70096"/>
    <lineage>
        <taxon>Eukaryota</taxon>
        <taxon>Fungi</taxon>
        <taxon>Dikarya</taxon>
        <taxon>Ascomycota</taxon>
        <taxon>Pezizomycotina</taxon>
        <taxon>Eurotiomycetes</taxon>
        <taxon>Eurotiomycetidae</taxon>
        <taxon>Eurotiales</taxon>
        <taxon>Aspergillaceae</taxon>
        <taxon>Penicillium</taxon>
    </lineage>
</organism>
<dbReference type="GO" id="GO:0010181">
    <property type="term" value="F:FMN binding"/>
    <property type="evidence" value="ECO:0007669"/>
    <property type="project" value="TreeGrafter"/>
</dbReference>
<evidence type="ECO:0000259" key="1">
    <source>
        <dbReference type="Pfam" id="PF03358"/>
    </source>
</evidence>
<dbReference type="InterPro" id="IPR029039">
    <property type="entry name" value="Flavoprotein-like_sf"/>
</dbReference>
<dbReference type="EMBL" id="JAPQKR010000016">
    <property type="protein sequence ID" value="KAJ5191468.1"/>
    <property type="molecule type" value="Genomic_DNA"/>
</dbReference>
<dbReference type="Gene3D" id="3.40.50.360">
    <property type="match status" value="1"/>
</dbReference>
<name>A0A9W9M782_9EURO</name>
<evidence type="ECO:0000313" key="2">
    <source>
        <dbReference type="EMBL" id="KAJ5191468.1"/>
    </source>
</evidence>
<keyword evidence="3" id="KW-1185">Reference proteome</keyword>
<reference evidence="2" key="2">
    <citation type="journal article" date="2023" name="IMA Fungus">
        <title>Comparative genomic study of the Penicillium genus elucidates a diverse pangenome and 15 lateral gene transfer events.</title>
        <authorList>
            <person name="Petersen C."/>
            <person name="Sorensen T."/>
            <person name="Nielsen M.R."/>
            <person name="Sondergaard T.E."/>
            <person name="Sorensen J.L."/>
            <person name="Fitzpatrick D.A."/>
            <person name="Frisvad J.C."/>
            <person name="Nielsen K.L."/>
        </authorList>
    </citation>
    <scope>NUCLEOTIDE SEQUENCE</scope>
    <source>
        <strain evidence="2">IBT 15544</strain>
    </source>
</reference>
<proteinExistence type="predicted"/>
<dbReference type="InterPro" id="IPR005025">
    <property type="entry name" value="FMN_Rdtase-like_dom"/>
</dbReference>
<feature type="domain" description="NADPH-dependent FMN reductase-like" evidence="1">
    <location>
        <begin position="11"/>
        <end position="166"/>
    </location>
</feature>
<gene>
    <name evidence="2" type="ORF">N7498_010453</name>
</gene>
<comment type="caution">
    <text evidence="2">The sequence shown here is derived from an EMBL/GenBank/DDBJ whole genome shotgun (WGS) entry which is preliminary data.</text>
</comment>
<dbReference type="Proteomes" id="UP001150904">
    <property type="component" value="Unassembled WGS sequence"/>
</dbReference>
<dbReference type="PANTHER" id="PTHR30543:SF21">
    <property type="entry name" value="NAD(P)H-DEPENDENT FMN REDUCTASE LOT6"/>
    <property type="match status" value="1"/>
</dbReference>
<dbReference type="SUPFAM" id="SSF52218">
    <property type="entry name" value="Flavoproteins"/>
    <property type="match status" value="1"/>
</dbReference>
<accession>A0A9W9M782</accession>
<dbReference type="OrthoDB" id="68575at2759"/>
<sequence>MSTSPSKKAFRVGVICGSQRKPRVGDQITNFILETVQPHSNSARATGERDLSFDFDYIDISALDLPFYDEPGIPSKITPPEGYAHEHTRKWSQRVAALDAFIVVTPQYNWGIPAGLKNAIDYLYHEWKGKPAIIVSYGGHGGGKAAAALRVCLAGGLGMQIGDKMVVNLTFPSRDALYTAAQGQHLGLDAAKEGGMWSSERTRITSSWDEMVGMLVSEGVAKAA</sequence>
<evidence type="ECO:0000313" key="3">
    <source>
        <dbReference type="Proteomes" id="UP001150904"/>
    </source>
</evidence>
<dbReference type="GO" id="GO:0016491">
    <property type="term" value="F:oxidoreductase activity"/>
    <property type="evidence" value="ECO:0007669"/>
    <property type="project" value="InterPro"/>
</dbReference>
<protein>
    <submittedName>
        <fullName evidence="2">Flavoprotein-like protein</fullName>
    </submittedName>
</protein>